<dbReference type="InterPro" id="IPR036866">
    <property type="entry name" value="RibonucZ/Hydroxyglut_hydro"/>
</dbReference>
<dbReference type="Gene3D" id="3.60.15.10">
    <property type="entry name" value="Ribonuclease Z/Hydroxyacylglutathione hydrolase-like"/>
    <property type="match status" value="1"/>
</dbReference>
<dbReference type="GO" id="GO:0016787">
    <property type="term" value="F:hydrolase activity"/>
    <property type="evidence" value="ECO:0007669"/>
    <property type="project" value="UniProtKB-KW"/>
</dbReference>
<accession>A0A1C7M306</accession>
<comment type="cofactor">
    <cofactor evidence="1">
        <name>Zn(2+)</name>
        <dbReference type="ChEBI" id="CHEBI:29105"/>
    </cofactor>
</comment>
<evidence type="ECO:0000313" key="8">
    <source>
        <dbReference type="Proteomes" id="UP000092993"/>
    </source>
</evidence>
<protein>
    <submittedName>
        <fullName evidence="7">N-acyl homoserine lactonase AttM</fullName>
    </submittedName>
</protein>
<organism evidence="7 8">
    <name type="scientific">Grifola frondosa</name>
    <name type="common">Maitake</name>
    <name type="synonym">Polyporus frondosus</name>
    <dbReference type="NCBI Taxonomy" id="5627"/>
    <lineage>
        <taxon>Eukaryota</taxon>
        <taxon>Fungi</taxon>
        <taxon>Dikarya</taxon>
        <taxon>Basidiomycota</taxon>
        <taxon>Agaricomycotina</taxon>
        <taxon>Agaricomycetes</taxon>
        <taxon>Polyporales</taxon>
        <taxon>Grifolaceae</taxon>
        <taxon>Grifola</taxon>
    </lineage>
</organism>
<dbReference type="PANTHER" id="PTHR42978:SF2">
    <property type="entry name" value="102 KBASES UNSTABLE REGION: FROM 1 TO 119443"/>
    <property type="match status" value="1"/>
</dbReference>
<reference evidence="7 8" key="1">
    <citation type="submission" date="2016-03" db="EMBL/GenBank/DDBJ databases">
        <title>Whole genome sequencing of Grifola frondosa 9006-11.</title>
        <authorList>
            <person name="Min B."/>
            <person name="Park H."/>
            <person name="Kim J.-G."/>
            <person name="Cho H."/>
            <person name="Oh Y.-L."/>
            <person name="Kong W.-S."/>
            <person name="Choi I.-G."/>
        </authorList>
    </citation>
    <scope>NUCLEOTIDE SEQUENCE [LARGE SCALE GENOMIC DNA]</scope>
    <source>
        <strain evidence="7 8">9006-11</strain>
    </source>
</reference>
<dbReference type="AlphaFoldDB" id="A0A1C7M306"/>
<name>A0A1C7M306_GRIFR</name>
<evidence type="ECO:0000256" key="4">
    <source>
        <dbReference type="ARBA" id="ARBA00022801"/>
    </source>
</evidence>
<dbReference type="CDD" id="cd07730">
    <property type="entry name" value="metallo-hydrolase-like_MBL-fold"/>
    <property type="match status" value="1"/>
</dbReference>
<evidence type="ECO:0000256" key="3">
    <source>
        <dbReference type="ARBA" id="ARBA00022723"/>
    </source>
</evidence>
<evidence type="ECO:0000256" key="2">
    <source>
        <dbReference type="ARBA" id="ARBA00007749"/>
    </source>
</evidence>
<keyword evidence="5" id="KW-0862">Zinc</keyword>
<dbReference type="SUPFAM" id="SSF56281">
    <property type="entry name" value="Metallo-hydrolase/oxidoreductase"/>
    <property type="match status" value="1"/>
</dbReference>
<keyword evidence="3" id="KW-0479">Metal-binding</keyword>
<dbReference type="STRING" id="5627.A0A1C7M306"/>
<dbReference type="OMA" id="HANKEDA"/>
<dbReference type="PANTHER" id="PTHR42978">
    <property type="entry name" value="QUORUM-QUENCHING LACTONASE YTNP-RELATED-RELATED"/>
    <property type="match status" value="1"/>
</dbReference>
<feature type="domain" description="Metallo-beta-lactamase" evidence="6">
    <location>
        <begin position="169"/>
        <end position="261"/>
    </location>
</feature>
<keyword evidence="8" id="KW-1185">Reference proteome</keyword>
<evidence type="ECO:0000313" key="7">
    <source>
        <dbReference type="EMBL" id="OBZ71295.1"/>
    </source>
</evidence>
<dbReference type="InterPro" id="IPR051013">
    <property type="entry name" value="MBL_superfamily_lactonases"/>
</dbReference>
<dbReference type="GO" id="GO:0046872">
    <property type="term" value="F:metal ion binding"/>
    <property type="evidence" value="ECO:0007669"/>
    <property type="project" value="UniProtKB-KW"/>
</dbReference>
<evidence type="ECO:0000256" key="5">
    <source>
        <dbReference type="ARBA" id="ARBA00022833"/>
    </source>
</evidence>
<evidence type="ECO:0000256" key="1">
    <source>
        <dbReference type="ARBA" id="ARBA00001947"/>
    </source>
</evidence>
<dbReference type="Proteomes" id="UP000092993">
    <property type="component" value="Unassembled WGS sequence"/>
</dbReference>
<sequence>MEVAYGHQSQGAQDPFVIASRLMVQRFVRANRLNFYAVDWFPFHGLLMEQPNGIWTVYDTGVSGEMYAFSGAGHSPNWREIGGSAGLDNMAQTDITIALPIAKPGQAYMHVSALEAGIIHIPLHLFMADAAPTEISVCPSLAFSLRHSTSNSHLVFDLGLRRDMESHPPAVKAVIEKWYPVSVPQSVDESLKKGGLDPADVKTIILSHLHFDHTGDAASFPNATFVLGEGSAELIGNGFPSNPKSQILQSVVPAERTRFLTAAEFNTSMGPFPRAYDYFGDGSLYLVDAIGHLAGHINVLARTSADDSWIYLAGDTAHDVRILTGERGMAFTVDPTGHIHCAHAHKDDAIEHIRRVGTLLKIPKVHVLLAHEKEWYEKNKGGDAFFPGTIPPKL</sequence>
<dbReference type="OrthoDB" id="10250730at2759"/>
<dbReference type="EMBL" id="LUGG01000011">
    <property type="protein sequence ID" value="OBZ71295.1"/>
    <property type="molecule type" value="Genomic_DNA"/>
</dbReference>
<evidence type="ECO:0000259" key="6">
    <source>
        <dbReference type="Pfam" id="PF00753"/>
    </source>
</evidence>
<keyword evidence="4" id="KW-0378">Hydrolase</keyword>
<comment type="similarity">
    <text evidence="2">Belongs to the metallo-beta-lactamase superfamily.</text>
</comment>
<dbReference type="InterPro" id="IPR001279">
    <property type="entry name" value="Metallo-B-lactamas"/>
</dbReference>
<comment type="caution">
    <text evidence="7">The sequence shown here is derived from an EMBL/GenBank/DDBJ whole genome shotgun (WGS) entry which is preliminary data.</text>
</comment>
<gene>
    <name evidence="7" type="primary">attM_1</name>
    <name evidence="7" type="ORF">A0H81_08931</name>
</gene>
<dbReference type="Pfam" id="PF00753">
    <property type="entry name" value="Lactamase_B"/>
    <property type="match status" value="1"/>
</dbReference>
<proteinExistence type="inferred from homology"/>